<feature type="domain" description="Rnh202 triple barrel" evidence="8">
    <location>
        <begin position="32"/>
        <end position="90"/>
    </location>
</feature>
<evidence type="ECO:0000313" key="9">
    <source>
        <dbReference type="EMBL" id="NDV33361.1"/>
    </source>
</evidence>
<evidence type="ECO:0000259" key="7">
    <source>
        <dbReference type="Pfam" id="PF09468"/>
    </source>
</evidence>
<evidence type="ECO:0000256" key="1">
    <source>
        <dbReference type="ARBA" id="ARBA00004123"/>
    </source>
</evidence>
<dbReference type="CDD" id="cd09270">
    <property type="entry name" value="RNase_H2-B"/>
    <property type="match status" value="1"/>
</dbReference>
<dbReference type="InterPro" id="IPR040456">
    <property type="entry name" value="RNase_H2_suB"/>
</dbReference>
<evidence type="ECO:0000256" key="3">
    <source>
        <dbReference type="ARBA" id="ARBA00023242"/>
    </source>
</evidence>
<dbReference type="GO" id="GO:0005654">
    <property type="term" value="C:nucleoplasm"/>
    <property type="evidence" value="ECO:0007669"/>
    <property type="project" value="TreeGrafter"/>
</dbReference>
<dbReference type="Gene3D" id="1.10.20.120">
    <property type="match status" value="1"/>
</dbReference>
<dbReference type="PANTHER" id="PTHR13383">
    <property type="entry name" value="RIBONUCLEASE H2 SUBUNIT B"/>
    <property type="match status" value="1"/>
</dbReference>
<comment type="subcellular location">
    <subcellularLocation>
        <location evidence="1">Nucleus</location>
    </subcellularLocation>
</comment>
<feature type="domain" description="Ribonuclease H2 subunit B wHTH" evidence="7">
    <location>
        <begin position="139"/>
        <end position="231"/>
    </location>
</feature>
<evidence type="ECO:0000256" key="2">
    <source>
        <dbReference type="ARBA" id="ARBA00019062"/>
    </source>
</evidence>
<dbReference type="EMBL" id="GIBP01004392">
    <property type="protein sequence ID" value="NDV33361.1"/>
    <property type="molecule type" value="Transcribed_RNA"/>
</dbReference>
<dbReference type="Pfam" id="PF17745">
    <property type="entry name" value="Ydr279_N"/>
    <property type="match status" value="1"/>
</dbReference>
<dbReference type="InterPro" id="IPR019024">
    <property type="entry name" value="RNase_H2_suB_wHTH"/>
</dbReference>
<evidence type="ECO:0000256" key="4">
    <source>
        <dbReference type="ARBA" id="ARBA00024778"/>
    </source>
</evidence>
<name>A0A6B2L8U7_9EUKA</name>
<protein>
    <recommendedName>
        <fullName evidence="2">Ribonuclease H2 subunit B</fullName>
    </recommendedName>
    <alternativeName>
        <fullName evidence="5">Ribonuclease HI subunit B</fullName>
    </alternativeName>
</protein>
<dbReference type="GO" id="GO:0032299">
    <property type="term" value="C:ribonuclease H2 complex"/>
    <property type="evidence" value="ECO:0007669"/>
    <property type="project" value="InterPro"/>
</dbReference>
<sequence>MEVGELQQKATPLNTRKNPNFIFLMKKTQELNKSIIFSLPHPKNGRMSRFLLNGEKEILEIQKVKRNPSSYFIDETVQQDGSLYITTDIDPLYLILPRLQEARRKKNSVDEGFYVDTNEIFLNAESPYHNLKYLKDSKNCNLGVLCDVKVSGDNEYYRLNDDKVIEWLKRKVDQIADKIKSYPEIHPLAFSRSQVSGYSSLPNESINNDQLFCLTLGMLSEYLPSDIYSALVKSYGAKEMEQSSLSFLTESDNIVDTRYGTVRDKRKSTQTPESMPKAKRQRVKSHDKIDTKHIKPLTSFFTPKKTKTPTPDQESEPEPQSQKEKE</sequence>
<organism evidence="9">
    <name type="scientific">Arcella intermedia</name>
    <dbReference type="NCBI Taxonomy" id="1963864"/>
    <lineage>
        <taxon>Eukaryota</taxon>
        <taxon>Amoebozoa</taxon>
        <taxon>Tubulinea</taxon>
        <taxon>Elardia</taxon>
        <taxon>Arcellinida</taxon>
        <taxon>Sphaerothecina</taxon>
        <taxon>Arcellidae</taxon>
        <taxon>Arcella</taxon>
    </lineage>
</organism>
<dbReference type="PANTHER" id="PTHR13383:SF11">
    <property type="entry name" value="RIBONUCLEASE H2 SUBUNIT B"/>
    <property type="match status" value="1"/>
</dbReference>
<feature type="region of interest" description="Disordered" evidence="6">
    <location>
        <begin position="259"/>
        <end position="326"/>
    </location>
</feature>
<comment type="function">
    <text evidence="4">Non catalytic subunit of RNase H2, an endonuclease that specifically degrades the RNA of RNA:DNA hybrids. Participates in DNA replication, possibly by mediating the removal of lagging-strand Okazaki fragment RNA primers during DNA replication. Mediates the excision of single ribonucleotides from DNA:RNA duplexes.</text>
</comment>
<evidence type="ECO:0000256" key="6">
    <source>
        <dbReference type="SAM" id="MobiDB-lite"/>
    </source>
</evidence>
<dbReference type="GO" id="GO:0006401">
    <property type="term" value="P:RNA catabolic process"/>
    <property type="evidence" value="ECO:0007669"/>
    <property type="project" value="TreeGrafter"/>
</dbReference>
<proteinExistence type="predicted"/>
<accession>A0A6B2L8U7</accession>
<dbReference type="InterPro" id="IPR041195">
    <property type="entry name" value="Rnh202_N"/>
</dbReference>
<evidence type="ECO:0000256" key="5">
    <source>
        <dbReference type="ARBA" id="ARBA00033464"/>
    </source>
</evidence>
<dbReference type="Gene3D" id="2.20.25.530">
    <property type="match status" value="1"/>
</dbReference>
<dbReference type="AlphaFoldDB" id="A0A6B2L8U7"/>
<dbReference type="Pfam" id="PF09468">
    <property type="entry name" value="RNase_H2-Ydr279"/>
    <property type="match status" value="1"/>
</dbReference>
<keyword evidence="3" id="KW-0539">Nucleus</keyword>
<feature type="compositionally biased region" description="Low complexity" evidence="6">
    <location>
        <begin position="296"/>
        <end position="311"/>
    </location>
</feature>
<reference evidence="9" key="1">
    <citation type="journal article" date="2020" name="J. Eukaryot. Microbiol.">
        <title>De novo Sequencing, Assembly and Annotation of the Transcriptome for the Free-Living Testate Amoeba Arcella intermedia.</title>
        <authorList>
            <person name="Ribeiro G.M."/>
            <person name="Porfirio-Sousa A.L."/>
            <person name="Maurer-Alcala X.X."/>
            <person name="Katz L.A."/>
            <person name="Lahr D.J.G."/>
        </authorList>
    </citation>
    <scope>NUCLEOTIDE SEQUENCE</scope>
</reference>
<feature type="compositionally biased region" description="Basic and acidic residues" evidence="6">
    <location>
        <begin position="284"/>
        <end position="293"/>
    </location>
</feature>
<evidence type="ECO:0000259" key="8">
    <source>
        <dbReference type="Pfam" id="PF17745"/>
    </source>
</evidence>